<comment type="subunit">
    <text evidence="6">Part of the 30S ribosomal subunit. Contacts protein S5. The interaction surface between S4 and S5 is involved in control of translational fidelity.</text>
</comment>
<dbReference type="Pfam" id="PF01479">
    <property type="entry name" value="S4"/>
    <property type="match status" value="1"/>
</dbReference>
<dbReference type="EMBL" id="KY433579">
    <property type="protein sequence ID" value="AQZ25096.1"/>
    <property type="molecule type" value="Genomic_DNA"/>
</dbReference>
<keyword evidence="11" id="KW-0150">Chloroplast</keyword>
<dbReference type="Pfam" id="PF00163">
    <property type="entry name" value="Ribosomal_S4"/>
    <property type="match status" value="1"/>
</dbReference>
<reference evidence="11" key="1">
    <citation type="journal article" date="2017" name="Mar. Biotechnol.">
        <title>Plastid Genome of Dictyopteris divaricata (Dictyotales, Phaeophyceae): Understanding the Evolution of Plastid Genomes in Brown Algae.</title>
        <authorList>
            <person name="Liu F."/>
            <person name="Jin Z."/>
            <person name="Wang Y."/>
            <person name="Bi Y."/>
            <person name="Melton J.T.III."/>
        </authorList>
    </citation>
    <scope>NUCLEOTIDE SEQUENCE</scope>
</reference>
<dbReference type="AlphaFoldDB" id="A0A2I4Q350"/>
<keyword evidence="4 6" id="KW-0689">Ribosomal protein</keyword>
<keyword evidence="2 6" id="KW-0699">rRNA-binding</keyword>
<evidence type="ECO:0000256" key="2">
    <source>
        <dbReference type="ARBA" id="ARBA00022730"/>
    </source>
</evidence>
<proteinExistence type="inferred from homology"/>
<dbReference type="InterPro" id="IPR005709">
    <property type="entry name" value="Ribosomal_uS4_bac-type"/>
</dbReference>
<name>A0A2I4Q350_9PHAE</name>
<dbReference type="InterPro" id="IPR018079">
    <property type="entry name" value="Ribosomal_uS4_CS"/>
</dbReference>
<dbReference type="SMART" id="SM01390">
    <property type="entry name" value="Ribosomal_S4"/>
    <property type="match status" value="1"/>
</dbReference>
<dbReference type="InterPro" id="IPR002942">
    <property type="entry name" value="S4_RNA-bd"/>
</dbReference>
<evidence type="ECO:0000259" key="10">
    <source>
        <dbReference type="SMART" id="SM01390"/>
    </source>
</evidence>
<dbReference type="PROSITE" id="PS00632">
    <property type="entry name" value="RIBOSOMAL_S4"/>
    <property type="match status" value="1"/>
</dbReference>
<keyword evidence="3 6" id="KW-0694">RNA-binding</keyword>
<evidence type="ECO:0000313" key="11">
    <source>
        <dbReference type="EMBL" id="AQZ25096.1"/>
    </source>
</evidence>
<dbReference type="GO" id="GO:0009507">
    <property type="term" value="C:chloroplast"/>
    <property type="evidence" value="ECO:0007669"/>
    <property type="project" value="UniProtKB-SubCell"/>
</dbReference>
<gene>
    <name evidence="6 11" type="primary">rps4</name>
</gene>
<dbReference type="PANTHER" id="PTHR11831:SF4">
    <property type="entry name" value="SMALL RIBOSOMAL SUBUNIT PROTEIN US4M"/>
    <property type="match status" value="1"/>
</dbReference>
<evidence type="ECO:0000256" key="1">
    <source>
        <dbReference type="ARBA" id="ARBA00007465"/>
    </source>
</evidence>
<dbReference type="PROSITE" id="PS50889">
    <property type="entry name" value="S4"/>
    <property type="match status" value="1"/>
</dbReference>
<accession>A0A2I4Q350</accession>
<evidence type="ECO:0000256" key="8">
    <source>
        <dbReference type="SAM" id="MobiDB-lite"/>
    </source>
</evidence>
<dbReference type="GO" id="GO:0003735">
    <property type="term" value="F:structural constituent of ribosome"/>
    <property type="evidence" value="ECO:0007669"/>
    <property type="project" value="InterPro"/>
</dbReference>
<dbReference type="InterPro" id="IPR001912">
    <property type="entry name" value="Ribosomal_uS4_N"/>
</dbReference>
<feature type="compositionally biased region" description="Basic and acidic residues" evidence="8">
    <location>
        <begin position="25"/>
        <end position="42"/>
    </location>
</feature>
<sequence>MVRYRGPKKKIVNKFGNLAGLTQKTKREQQNQKENDLGEQKKDKASAYKIRLNEKQKLRYYYGVNESQLIRYVKEAKRRKGLTGFVLMQLLEMRLDNIIFRLNLAPTIPAARQLVNHGHVYINKKQVNIPSFQCEPGDSISFNNRPEILDMLKSNLAQKQNIKSTNNSINDHLEFDSNTLLGQVNSLIEEHNLIFTINDMLVIEYYSRLI</sequence>
<dbReference type="GO" id="GO:0015935">
    <property type="term" value="C:small ribosomal subunit"/>
    <property type="evidence" value="ECO:0007669"/>
    <property type="project" value="InterPro"/>
</dbReference>
<dbReference type="GO" id="GO:0019843">
    <property type="term" value="F:rRNA binding"/>
    <property type="evidence" value="ECO:0007669"/>
    <property type="project" value="UniProtKB-UniRule"/>
</dbReference>
<dbReference type="InterPro" id="IPR022801">
    <property type="entry name" value="Ribosomal_uS4"/>
</dbReference>
<feature type="domain" description="RNA-binding S4" evidence="9">
    <location>
        <begin position="93"/>
        <end position="157"/>
    </location>
</feature>
<dbReference type="HAMAP" id="MF_01306_B">
    <property type="entry name" value="Ribosomal_uS4_B"/>
    <property type="match status" value="1"/>
</dbReference>
<comment type="subcellular location">
    <subcellularLocation>
        <location evidence="6">Plastid</location>
        <location evidence="6">Chloroplast</location>
    </subcellularLocation>
</comment>
<dbReference type="PANTHER" id="PTHR11831">
    <property type="entry name" value="30S 40S RIBOSOMAL PROTEIN"/>
    <property type="match status" value="1"/>
</dbReference>
<dbReference type="NCBIfam" id="NF003717">
    <property type="entry name" value="PRK05327.1"/>
    <property type="match status" value="1"/>
</dbReference>
<dbReference type="NCBIfam" id="TIGR01017">
    <property type="entry name" value="rpsD_bact"/>
    <property type="match status" value="1"/>
</dbReference>
<evidence type="ECO:0000256" key="4">
    <source>
        <dbReference type="ARBA" id="ARBA00022980"/>
    </source>
</evidence>
<evidence type="ECO:0000256" key="6">
    <source>
        <dbReference type="HAMAP-Rule" id="MF_01306"/>
    </source>
</evidence>
<evidence type="ECO:0000256" key="7">
    <source>
        <dbReference type="RuleBase" id="RU003699"/>
    </source>
</evidence>
<dbReference type="RefSeq" id="YP_009455880.1">
    <property type="nucleotide sequence ID" value="NC_036804.1"/>
</dbReference>
<dbReference type="Gene3D" id="1.10.1050.10">
    <property type="entry name" value="Ribosomal Protein S4 Delta 41, Chain A, domain 1"/>
    <property type="match status" value="1"/>
</dbReference>
<dbReference type="SMART" id="SM00363">
    <property type="entry name" value="S4"/>
    <property type="match status" value="1"/>
</dbReference>
<evidence type="ECO:0000256" key="5">
    <source>
        <dbReference type="ARBA" id="ARBA00023274"/>
    </source>
</evidence>
<feature type="region of interest" description="Disordered" evidence="8">
    <location>
        <begin position="22"/>
        <end position="42"/>
    </location>
</feature>
<dbReference type="GeneID" id="35656152"/>
<evidence type="ECO:0000259" key="9">
    <source>
        <dbReference type="SMART" id="SM00363"/>
    </source>
</evidence>
<protein>
    <recommendedName>
        <fullName evidence="6">Small ribosomal subunit protein uS4c</fullName>
    </recommendedName>
</protein>
<dbReference type="InterPro" id="IPR036986">
    <property type="entry name" value="S4_RNA-bd_sf"/>
</dbReference>
<comment type="function">
    <text evidence="6">With S5 and S12 plays an important role in translational accuracy.</text>
</comment>
<keyword evidence="11" id="KW-0934">Plastid</keyword>
<organism evidence="11">
    <name type="scientific">Dictyopteris divaricata</name>
    <dbReference type="NCBI Taxonomy" id="156996"/>
    <lineage>
        <taxon>Eukaryota</taxon>
        <taxon>Sar</taxon>
        <taxon>Stramenopiles</taxon>
        <taxon>Ochrophyta</taxon>
        <taxon>PX clade</taxon>
        <taxon>Phaeophyceae</taxon>
        <taxon>Dictyotales</taxon>
        <taxon>Dictyotaceae</taxon>
        <taxon>Dictyopteris</taxon>
    </lineage>
</organism>
<dbReference type="FunFam" id="3.10.290.10:FF:000001">
    <property type="entry name" value="30S ribosomal protein S4"/>
    <property type="match status" value="1"/>
</dbReference>
<dbReference type="SUPFAM" id="SSF55174">
    <property type="entry name" value="Alpha-L RNA-binding motif"/>
    <property type="match status" value="1"/>
</dbReference>
<dbReference type="GO" id="GO:0006412">
    <property type="term" value="P:translation"/>
    <property type="evidence" value="ECO:0007669"/>
    <property type="project" value="UniProtKB-UniRule"/>
</dbReference>
<evidence type="ECO:0000256" key="3">
    <source>
        <dbReference type="ARBA" id="ARBA00022884"/>
    </source>
</evidence>
<dbReference type="CDD" id="cd00165">
    <property type="entry name" value="S4"/>
    <property type="match status" value="1"/>
</dbReference>
<keyword evidence="5 6" id="KW-0687">Ribonucleoprotein</keyword>
<comment type="similarity">
    <text evidence="1 6 7">Belongs to the universal ribosomal protein uS4 family.</text>
</comment>
<dbReference type="GO" id="GO:0042274">
    <property type="term" value="P:ribosomal small subunit biogenesis"/>
    <property type="evidence" value="ECO:0007669"/>
    <property type="project" value="TreeGrafter"/>
</dbReference>
<dbReference type="FunFam" id="1.10.1050.10:FF:000002">
    <property type="entry name" value="30S ribosomal protein S4, chloroplastic"/>
    <property type="match status" value="1"/>
</dbReference>
<feature type="domain" description="Small ribosomal subunit protein uS4 N-terminal" evidence="10">
    <location>
        <begin position="3"/>
        <end position="92"/>
    </location>
</feature>
<comment type="function">
    <text evidence="6">One of the primary rRNA binding proteins, it binds directly to 16S rRNA where it nucleates assembly of the body of the 30S subunit.</text>
</comment>
<dbReference type="Gene3D" id="3.10.290.10">
    <property type="entry name" value="RNA-binding S4 domain"/>
    <property type="match status" value="1"/>
</dbReference>
<geneLocation type="chloroplast" evidence="11"/>